<evidence type="ECO:0000259" key="2">
    <source>
        <dbReference type="Pfam" id="PF07993"/>
    </source>
</evidence>
<comment type="catalytic activity">
    <reaction evidence="1">
        <text>a long-chain fatty acyl-CoA + 2 NADPH + 2 H(+) = a long-chain primary fatty alcohol + 2 NADP(+) + CoA</text>
        <dbReference type="Rhea" id="RHEA:52716"/>
        <dbReference type="ChEBI" id="CHEBI:15378"/>
        <dbReference type="ChEBI" id="CHEBI:57287"/>
        <dbReference type="ChEBI" id="CHEBI:57783"/>
        <dbReference type="ChEBI" id="CHEBI:58349"/>
        <dbReference type="ChEBI" id="CHEBI:77396"/>
        <dbReference type="ChEBI" id="CHEBI:83139"/>
        <dbReference type="EC" id="1.2.1.84"/>
    </reaction>
</comment>
<dbReference type="InterPro" id="IPR026055">
    <property type="entry name" value="FAR"/>
</dbReference>
<evidence type="ECO:0000313" key="3">
    <source>
        <dbReference type="EMBL" id="KDR09798.1"/>
    </source>
</evidence>
<dbReference type="GO" id="GO:0080019">
    <property type="term" value="F:alcohol-forming very long-chain fatty acyl-CoA reductase activity"/>
    <property type="evidence" value="ECO:0007669"/>
    <property type="project" value="InterPro"/>
</dbReference>
<keyword evidence="1" id="KW-0443">Lipid metabolism</keyword>
<evidence type="ECO:0000313" key="4">
    <source>
        <dbReference type="Proteomes" id="UP000027135"/>
    </source>
</evidence>
<dbReference type="AlphaFoldDB" id="A0A067QY59"/>
<feature type="domain" description="Thioester reductase (TE)" evidence="2">
    <location>
        <begin position="24"/>
        <end position="72"/>
    </location>
</feature>
<dbReference type="GO" id="GO:0035336">
    <property type="term" value="P:long-chain fatty-acyl-CoA metabolic process"/>
    <property type="evidence" value="ECO:0007669"/>
    <property type="project" value="TreeGrafter"/>
</dbReference>
<keyword evidence="1" id="KW-0521">NADP</keyword>
<dbReference type="OMA" id="VSKIFCV"/>
<dbReference type="Pfam" id="PF07993">
    <property type="entry name" value="NAD_binding_4"/>
    <property type="match status" value="1"/>
</dbReference>
<dbReference type="EC" id="1.2.1.84" evidence="1"/>
<keyword evidence="1" id="KW-0560">Oxidoreductase</keyword>
<proteinExistence type="inferred from homology"/>
<sequence>METIGERGTMIQEFYRGSSLLIEGGTAFMGKLLVEKLLRSCPNLSSVYLLVRSMKGKGAESRLDDFSNDPVSKIFCVVFLHLFKDKA</sequence>
<dbReference type="Gene3D" id="3.40.50.720">
    <property type="entry name" value="NAD(P)-binding Rossmann-like Domain"/>
    <property type="match status" value="1"/>
</dbReference>
<dbReference type="GO" id="GO:0102965">
    <property type="term" value="F:alcohol-forming long-chain fatty acyl-CoA reductase activity"/>
    <property type="evidence" value="ECO:0007669"/>
    <property type="project" value="UniProtKB-EC"/>
</dbReference>
<comment type="similarity">
    <text evidence="1">Belongs to the fatty acyl-CoA reductase family.</text>
</comment>
<reference evidence="3 4" key="1">
    <citation type="journal article" date="2014" name="Nat. Commun.">
        <title>Molecular traces of alternative social organization in a termite genome.</title>
        <authorList>
            <person name="Terrapon N."/>
            <person name="Li C."/>
            <person name="Robertson H.M."/>
            <person name="Ji L."/>
            <person name="Meng X."/>
            <person name="Booth W."/>
            <person name="Chen Z."/>
            <person name="Childers C.P."/>
            <person name="Glastad K.M."/>
            <person name="Gokhale K."/>
            <person name="Gowin J."/>
            <person name="Gronenberg W."/>
            <person name="Hermansen R.A."/>
            <person name="Hu H."/>
            <person name="Hunt B.G."/>
            <person name="Huylmans A.K."/>
            <person name="Khalil S.M."/>
            <person name="Mitchell R.D."/>
            <person name="Munoz-Torres M.C."/>
            <person name="Mustard J.A."/>
            <person name="Pan H."/>
            <person name="Reese J.T."/>
            <person name="Scharf M.E."/>
            <person name="Sun F."/>
            <person name="Vogel H."/>
            <person name="Xiao J."/>
            <person name="Yang W."/>
            <person name="Yang Z."/>
            <person name="Yang Z."/>
            <person name="Zhou J."/>
            <person name="Zhu J."/>
            <person name="Brent C.S."/>
            <person name="Elsik C.G."/>
            <person name="Goodisman M.A."/>
            <person name="Liberles D.A."/>
            <person name="Roe R.M."/>
            <person name="Vargo E.L."/>
            <person name="Vilcinskas A."/>
            <person name="Wang J."/>
            <person name="Bornberg-Bauer E."/>
            <person name="Korb J."/>
            <person name="Zhang G."/>
            <person name="Liebig J."/>
        </authorList>
    </citation>
    <scope>NUCLEOTIDE SEQUENCE [LARGE SCALE GENOMIC DNA]</scope>
    <source>
        <tissue evidence="3">Whole organism</tissue>
    </source>
</reference>
<dbReference type="InterPro" id="IPR036291">
    <property type="entry name" value="NAD(P)-bd_dom_sf"/>
</dbReference>
<keyword evidence="4" id="KW-1185">Reference proteome</keyword>
<dbReference type="GO" id="GO:0005777">
    <property type="term" value="C:peroxisome"/>
    <property type="evidence" value="ECO:0007669"/>
    <property type="project" value="TreeGrafter"/>
</dbReference>
<gene>
    <name evidence="3" type="ORF">L798_00589</name>
</gene>
<protein>
    <recommendedName>
        <fullName evidence="1">Fatty acyl-CoA reductase</fullName>
        <ecNumber evidence="1">1.2.1.84</ecNumber>
    </recommendedName>
</protein>
<dbReference type="PANTHER" id="PTHR11011">
    <property type="entry name" value="MALE STERILITY PROTEIN 2-RELATED"/>
    <property type="match status" value="1"/>
</dbReference>
<organism evidence="3 4">
    <name type="scientific">Zootermopsis nevadensis</name>
    <name type="common">Dampwood termite</name>
    <dbReference type="NCBI Taxonomy" id="136037"/>
    <lineage>
        <taxon>Eukaryota</taxon>
        <taxon>Metazoa</taxon>
        <taxon>Ecdysozoa</taxon>
        <taxon>Arthropoda</taxon>
        <taxon>Hexapoda</taxon>
        <taxon>Insecta</taxon>
        <taxon>Pterygota</taxon>
        <taxon>Neoptera</taxon>
        <taxon>Polyneoptera</taxon>
        <taxon>Dictyoptera</taxon>
        <taxon>Blattodea</taxon>
        <taxon>Blattoidea</taxon>
        <taxon>Termitoidae</taxon>
        <taxon>Termopsidae</taxon>
        <taxon>Zootermopsis</taxon>
    </lineage>
</organism>
<keyword evidence="1" id="KW-0444">Lipid biosynthesis</keyword>
<dbReference type="InParanoid" id="A0A067QY59"/>
<name>A0A067QY59_ZOONE</name>
<accession>A0A067QY59</accession>
<dbReference type="eggNOG" id="KOG1221">
    <property type="taxonomic scope" value="Eukaryota"/>
</dbReference>
<dbReference type="SUPFAM" id="SSF51735">
    <property type="entry name" value="NAD(P)-binding Rossmann-fold domains"/>
    <property type="match status" value="1"/>
</dbReference>
<comment type="function">
    <text evidence="1">Catalyzes the reduction of fatty acyl-CoA to fatty alcohols.</text>
</comment>
<dbReference type="EMBL" id="KK869126">
    <property type="protein sequence ID" value="KDR09798.1"/>
    <property type="molecule type" value="Genomic_DNA"/>
</dbReference>
<dbReference type="Proteomes" id="UP000027135">
    <property type="component" value="Unassembled WGS sequence"/>
</dbReference>
<dbReference type="InterPro" id="IPR013120">
    <property type="entry name" value="FAR_NAD-bd"/>
</dbReference>
<dbReference type="PANTHER" id="PTHR11011:SF116">
    <property type="entry name" value="FATTY ACYL-COA REDUCTASE CG5065-RELATED"/>
    <property type="match status" value="1"/>
</dbReference>
<evidence type="ECO:0000256" key="1">
    <source>
        <dbReference type="RuleBase" id="RU363097"/>
    </source>
</evidence>